<dbReference type="EMBL" id="JAVXUP010001542">
    <property type="protein sequence ID" value="KAK3010443.1"/>
    <property type="molecule type" value="Genomic_DNA"/>
</dbReference>
<dbReference type="Pfam" id="PF13639">
    <property type="entry name" value="zf-RING_2"/>
    <property type="match status" value="1"/>
</dbReference>
<evidence type="ECO:0000313" key="4">
    <source>
        <dbReference type="Proteomes" id="UP001188597"/>
    </source>
</evidence>
<proteinExistence type="predicted"/>
<dbReference type="InterPro" id="IPR001841">
    <property type="entry name" value="Znf_RING"/>
</dbReference>
<keyword evidence="4" id="KW-1185">Reference proteome</keyword>
<dbReference type="Gene3D" id="3.30.40.10">
    <property type="entry name" value="Zinc/RING finger domain, C3HC4 (zinc finger)"/>
    <property type="match status" value="1"/>
</dbReference>
<protein>
    <recommendedName>
        <fullName evidence="2">RING-type domain-containing protein</fullName>
    </recommendedName>
</protein>
<feature type="domain" description="RING-type" evidence="2">
    <location>
        <begin position="210"/>
        <end position="250"/>
    </location>
</feature>
<evidence type="ECO:0000256" key="1">
    <source>
        <dbReference type="SAM" id="MobiDB-lite"/>
    </source>
</evidence>
<accession>A0AA88VMS2</accession>
<evidence type="ECO:0000259" key="2">
    <source>
        <dbReference type="Pfam" id="PF13639"/>
    </source>
</evidence>
<feature type="region of interest" description="Disordered" evidence="1">
    <location>
        <begin position="146"/>
        <end position="186"/>
    </location>
</feature>
<dbReference type="InterPro" id="IPR013083">
    <property type="entry name" value="Znf_RING/FYVE/PHD"/>
</dbReference>
<dbReference type="SUPFAM" id="SSF57850">
    <property type="entry name" value="RING/U-box"/>
    <property type="match status" value="1"/>
</dbReference>
<comment type="caution">
    <text evidence="3">The sequence shown here is derived from an EMBL/GenBank/DDBJ whole genome shotgun (WGS) entry which is preliminary data.</text>
</comment>
<sequence length="258" mass="28668">MVYMKEKVEVKAVRVFKGKQEGTIPGTGPKGLLVFRVNKTMKVPRVSEGRTVEFPIYTTSKSCSSFPLSTLLNPAALEVLAFHLACAENICVYTENCAKTAEQTCSKLLNGFNFNTEAILDSSSPNIEIVAKIDRTGSVIYQQEDYDELGEVDEEEVEEEQGEEEEEKEEEEDVREVEKEGEEEEGMYSEVSAVTEVQMLDSNTAEAAGSICLDSKFSVGMNAATLPCKHMFHRDCILNWIARTRTRSLCGLTCEATV</sequence>
<gene>
    <name evidence="3" type="ORF">RJ639_012204</name>
</gene>
<dbReference type="Proteomes" id="UP001188597">
    <property type="component" value="Unassembled WGS sequence"/>
</dbReference>
<reference evidence="3" key="1">
    <citation type="submission" date="2022-12" db="EMBL/GenBank/DDBJ databases">
        <title>Draft genome assemblies for two species of Escallonia (Escalloniales).</title>
        <authorList>
            <person name="Chanderbali A."/>
            <person name="Dervinis C."/>
            <person name="Anghel I."/>
            <person name="Soltis D."/>
            <person name="Soltis P."/>
            <person name="Zapata F."/>
        </authorList>
    </citation>
    <scope>NUCLEOTIDE SEQUENCE</scope>
    <source>
        <strain evidence="3">UCBG64.0493</strain>
        <tissue evidence="3">Leaf</tissue>
    </source>
</reference>
<organism evidence="3 4">
    <name type="scientific">Escallonia herrerae</name>
    <dbReference type="NCBI Taxonomy" id="1293975"/>
    <lineage>
        <taxon>Eukaryota</taxon>
        <taxon>Viridiplantae</taxon>
        <taxon>Streptophyta</taxon>
        <taxon>Embryophyta</taxon>
        <taxon>Tracheophyta</taxon>
        <taxon>Spermatophyta</taxon>
        <taxon>Magnoliopsida</taxon>
        <taxon>eudicotyledons</taxon>
        <taxon>Gunneridae</taxon>
        <taxon>Pentapetalae</taxon>
        <taxon>asterids</taxon>
        <taxon>campanulids</taxon>
        <taxon>Escalloniales</taxon>
        <taxon>Escalloniaceae</taxon>
        <taxon>Escallonia</taxon>
    </lineage>
</organism>
<evidence type="ECO:0000313" key="3">
    <source>
        <dbReference type="EMBL" id="KAK3010443.1"/>
    </source>
</evidence>
<dbReference type="AlphaFoldDB" id="A0AA88VMS2"/>
<name>A0AA88VMS2_9ASTE</name>